<evidence type="ECO:0000256" key="1">
    <source>
        <dbReference type="ARBA" id="ARBA00007228"/>
    </source>
</evidence>
<evidence type="ECO:0000259" key="4">
    <source>
        <dbReference type="SMART" id="SM00967"/>
    </source>
</evidence>
<name>U4KLR5_ALTPJ</name>
<dbReference type="GO" id="GO:0032259">
    <property type="term" value="P:methylation"/>
    <property type="evidence" value="ECO:0007669"/>
    <property type="project" value="UniProtKB-KW"/>
</dbReference>
<dbReference type="GO" id="GO:0006396">
    <property type="term" value="P:RNA processing"/>
    <property type="evidence" value="ECO:0007669"/>
    <property type="project" value="InterPro"/>
</dbReference>
<sequence>MIIYGKNVVKEAIYAKRPVYKLYLDEKFSDSAFLAFLKDRNIHFEKKDKASLNELTNNQNHQGVVADVKAYQFKELEEILDKETRQRFLILDELHDPQNLGAILRTVEATSYDGVIISKKHQVPLNATVAKVSSGAIEHTNIILVNNIHQTLLKLQKEGVLVVGTDGSATIEYTDIPQEGSLAIVMGNEGSGIRQLVKQNCNMLVKIPMQGKVNSLNVSVAAALMMYATYIKK</sequence>
<protein>
    <submittedName>
        <fullName evidence="5">RNA 2-O ribose methyltransferase</fullName>
    </submittedName>
</protein>
<dbReference type="InterPro" id="IPR001537">
    <property type="entry name" value="SpoU_MeTrfase"/>
</dbReference>
<dbReference type="SUPFAM" id="SSF75217">
    <property type="entry name" value="alpha/beta knot"/>
    <property type="match status" value="1"/>
</dbReference>
<dbReference type="Pfam" id="PF00588">
    <property type="entry name" value="SpoU_methylase"/>
    <property type="match status" value="1"/>
</dbReference>
<dbReference type="Proteomes" id="UP000032740">
    <property type="component" value="Chromosome"/>
</dbReference>
<dbReference type="CDD" id="cd18103">
    <property type="entry name" value="SpoU-like_RlmB"/>
    <property type="match status" value="1"/>
</dbReference>
<organism evidence="5 6">
    <name type="scientific">Alteracholeplasma palmae (strain ATCC 49389 / J233)</name>
    <name type="common">Acholeplasma palmae</name>
    <dbReference type="NCBI Taxonomy" id="1318466"/>
    <lineage>
        <taxon>Bacteria</taxon>
        <taxon>Bacillati</taxon>
        <taxon>Mycoplasmatota</taxon>
        <taxon>Mollicutes</taxon>
        <taxon>Acholeplasmatales</taxon>
        <taxon>Acholeplasmataceae</taxon>
        <taxon>Acholeplasma</taxon>
    </lineage>
</organism>
<keyword evidence="2 5" id="KW-0489">Methyltransferase</keyword>
<dbReference type="KEGG" id="apal:BN85412850"/>
<evidence type="ECO:0000256" key="2">
    <source>
        <dbReference type="ARBA" id="ARBA00022603"/>
    </source>
</evidence>
<keyword evidence="6" id="KW-1185">Reference proteome</keyword>
<dbReference type="RefSeq" id="WP_030003745.1">
    <property type="nucleotide sequence ID" value="NC_022538.1"/>
</dbReference>
<dbReference type="InterPro" id="IPR013123">
    <property type="entry name" value="SpoU_subst-bd"/>
</dbReference>
<dbReference type="FunFam" id="3.40.1280.10:FF:000008">
    <property type="entry name" value="Group 3 RNA methyltransferase TrmH"/>
    <property type="match status" value="1"/>
</dbReference>
<evidence type="ECO:0000256" key="3">
    <source>
        <dbReference type="ARBA" id="ARBA00022679"/>
    </source>
</evidence>
<dbReference type="OrthoDB" id="9794400at2"/>
<dbReference type="InterPro" id="IPR029028">
    <property type="entry name" value="Alpha/beta_knot_MTases"/>
</dbReference>
<dbReference type="GO" id="GO:0005829">
    <property type="term" value="C:cytosol"/>
    <property type="evidence" value="ECO:0007669"/>
    <property type="project" value="TreeGrafter"/>
</dbReference>
<dbReference type="GO" id="GO:0008173">
    <property type="term" value="F:RNA methyltransferase activity"/>
    <property type="evidence" value="ECO:0007669"/>
    <property type="project" value="InterPro"/>
</dbReference>
<dbReference type="Pfam" id="PF08032">
    <property type="entry name" value="SpoU_sub_bind"/>
    <property type="match status" value="1"/>
</dbReference>
<dbReference type="SMART" id="SM00967">
    <property type="entry name" value="SpoU_sub_bind"/>
    <property type="match status" value="1"/>
</dbReference>
<dbReference type="InterPro" id="IPR029026">
    <property type="entry name" value="tRNA_m1G_MTases_N"/>
</dbReference>
<dbReference type="GO" id="GO:0003723">
    <property type="term" value="F:RNA binding"/>
    <property type="evidence" value="ECO:0007669"/>
    <property type="project" value="InterPro"/>
</dbReference>
<dbReference type="AlphaFoldDB" id="U4KLR5"/>
<gene>
    <name evidence="5" type="ORF">BN85412850</name>
</gene>
<evidence type="ECO:0000313" key="5">
    <source>
        <dbReference type="EMBL" id="CCV64862.1"/>
    </source>
</evidence>
<dbReference type="SUPFAM" id="SSF55315">
    <property type="entry name" value="L30e-like"/>
    <property type="match status" value="1"/>
</dbReference>
<dbReference type="NCBIfam" id="TIGR00186">
    <property type="entry name" value="rRNA_methyl_3"/>
    <property type="match status" value="1"/>
</dbReference>
<comment type="similarity">
    <text evidence="1">Belongs to the class IV-like SAM-binding methyltransferase superfamily. RNA methyltransferase TrmH family.</text>
</comment>
<dbReference type="Gene3D" id="3.40.1280.10">
    <property type="match status" value="1"/>
</dbReference>
<proteinExistence type="inferred from homology"/>
<accession>U4KLR5</accession>
<dbReference type="InterPro" id="IPR029064">
    <property type="entry name" value="Ribosomal_eL30-like_sf"/>
</dbReference>
<feature type="domain" description="RNA 2-O ribose methyltransferase substrate binding" evidence="4">
    <location>
        <begin position="2"/>
        <end position="74"/>
    </location>
</feature>
<dbReference type="STRING" id="1318466.BN85412850"/>
<evidence type="ECO:0000313" key="6">
    <source>
        <dbReference type="Proteomes" id="UP000032740"/>
    </source>
</evidence>
<dbReference type="EMBL" id="FO681347">
    <property type="protein sequence ID" value="CCV64862.1"/>
    <property type="molecule type" value="Genomic_DNA"/>
</dbReference>
<dbReference type="InterPro" id="IPR004441">
    <property type="entry name" value="rRNA_MeTrfase_TrmH"/>
</dbReference>
<dbReference type="HOGENOM" id="CLU_021322_0_1_14"/>
<keyword evidence="3 5" id="KW-0808">Transferase</keyword>
<dbReference type="PANTHER" id="PTHR46429:SF1">
    <property type="entry name" value="23S RRNA (GUANOSINE-2'-O-)-METHYLTRANSFERASE RLMB"/>
    <property type="match status" value="1"/>
</dbReference>
<dbReference type="Gene3D" id="3.30.1330.30">
    <property type="match status" value="1"/>
</dbReference>
<dbReference type="PANTHER" id="PTHR46429">
    <property type="entry name" value="23S RRNA (GUANOSINE-2'-O-)-METHYLTRANSFERASE RLMB"/>
    <property type="match status" value="1"/>
</dbReference>
<reference evidence="5 6" key="1">
    <citation type="journal article" date="2013" name="J. Mol. Microbiol. Biotechnol.">
        <title>Analysis of the Complete Genomes of Acholeplasma brassicae , A. palmae and A. laidlawii and Their Comparison to the Obligate Parasites from ' Candidatus Phytoplasma'.</title>
        <authorList>
            <person name="Kube M."/>
            <person name="Siewert C."/>
            <person name="Migdoll A.M."/>
            <person name="Duduk B."/>
            <person name="Holz S."/>
            <person name="Rabus R."/>
            <person name="Seemuller E."/>
            <person name="Mitrovic J."/>
            <person name="Muller I."/>
            <person name="Buttner C."/>
            <person name="Reinhardt R."/>
        </authorList>
    </citation>
    <scope>NUCLEOTIDE SEQUENCE [LARGE SCALE GENOMIC DNA]</scope>
    <source>
        <strain evidence="5 6">J233</strain>
    </source>
</reference>